<dbReference type="STRING" id="3827.A0A1S2YNI2"/>
<keyword evidence="7" id="KW-0238">DNA-binding</keyword>
<dbReference type="InterPro" id="IPR048540">
    <property type="entry name" value="Rrn7_cyclin_N"/>
</dbReference>
<dbReference type="PANTHER" id="PTHR31576:SF2">
    <property type="entry name" value="TATA BOX-BINDING PROTEIN-ASSOCIATED FACTOR RNA POLYMERASE I SUBUNIT B"/>
    <property type="match status" value="1"/>
</dbReference>
<keyword evidence="3" id="KW-0479">Metal-binding</keyword>
<name>A0A1S2YNI2_CICAR</name>
<dbReference type="GO" id="GO:0008270">
    <property type="term" value="F:zinc ion binding"/>
    <property type="evidence" value="ECO:0007669"/>
    <property type="project" value="UniProtKB-KW"/>
</dbReference>
<proteinExistence type="inferred from homology"/>
<dbReference type="PaxDb" id="3827-XP_004507506.1"/>
<feature type="compositionally biased region" description="Basic residues" evidence="10">
    <location>
        <begin position="534"/>
        <end position="543"/>
    </location>
</feature>
<reference evidence="13" key="1">
    <citation type="journal article" date="2013" name="Nat. Biotechnol.">
        <title>Draft genome sequence of chickpea (Cicer arietinum) provides a resource for trait improvement.</title>
        <authorList>
            <person name="Varshney R.K."/>
            <person name="Song C."/>
            <person name="Saxena R.K."/>
            <person name="Azam S."/>
            <person name="Yu S."/>
            <person name="Sharpe A.G."/>
            <person name="Cannon S."/>
            <person name="Baek J."/>
            <person name="Rosen B.D."/>
            <person name="Tar'an B."/>
            <person name="Millan T."/>
            <person name="Zhang X."/>
            <person name="Ramsay L.D."/>
            <person name="Iwata A."/>
            <person name="Wang Y."/>
            <person name="Nelson W."/>
            <person name="Farmer A.D."/>
            <person name="Gaur P.M."/>
            <person name="Soderlund C."/>
            <person name="Penmetsa R.V."/>
            <person name="Xu C."/>
            <person name="Bharti A.K."/>
            <person name="He W."/>
            <person name="Winter P."/>
            <person name="Zhao S."/>
            <person name="Hane J.K."/>
            <person name="Carrasquilla-Garcia N."/>
            <person name="Condie J.A."/>
            <person name="Upadhyaya H.D."/>
            <person name="Luo M.C."/>
            <person name="Thudi M."/>
            <person name="Gowda C.L."/>
            <person name="Singh N.P."/>
            <person name="Lichtenzveig J."/>
            <person name="Gali K.K."/>
            <person name="Rubio J."/>
            <person name="Nadarajan N."/>
            <person name="Dolezel J."/>
            <person name="Bansal K.C."/>
            <person name="Xu X."/>
            <person name="Edwards D."/>
            <person name="Zhang G."/>
            <person name="Kahl G."/>
            <person name="Gil J."/>
            <person name="Singh K.B."/>
            <person name="Datta S.K."/>
            <person name="Jackson S.A."/>
            <person name="Wang J."/>
            <person name="Cook D.R."/>
        </authorList>
    </citation>
    <scope>NUCLEOTIDE SEQUENCE [LARGE SCALE GENOMIC DNA]</scope>
    <source>
        <strain evidence="13">cv. CDC Frontier</strain>
    </source>
</reference>
<dbReference type="Proteomes" id="UP000087171">
    <property type="component" value="Chromosome Ca6"/>
</dbReference>
<reference evidence="14" key="2">
    <citation type="submission" date="2025-08" db="UniProtKB">
        <authorList>
            <consortium name="RefSeq"/>
        </authorList>
    </citation>
    <scope>IDENTIFICATION</scope>
    <source>
        <tissue evidence="14">Etiolated seedlings</tissue>
    </source>
</reference>
<evidence type="ECO:0000259" key="12">
    <source>
        <dbReference type="Pfam" id="PF20645"/>
    </source>
</evidence>
<evidence type="ECO:0000256" key="1">
    <source>
        <dbReference type="ARBA" id="ARBA00004604"/>
    </source>
</evidence>
<comment type="subcellular location">
    <subcellularLocation>
        <location evidence="1">Nucleus</location>
        <location evidence="1">Nucleolus</location>
    </subcellularLocation>
</comment>
<evidence type="ECO:0000259" key="11">
    <source>
        <dbReference type="Pfam" id="PF20644"/>
    </source>
</evidence>
<dbReference type="RefSeq" id="XP_004507506.1">
    <property type="nucleotide sequence ID" value="XM_004507449.3"/>
</dbReference>
<feature type="domain" description="Rrn7/TAF1B N-terminal cyclin" evidence="11">
    <location>
        <begin position="143"/>
        <end position="277"/>
    </location>
</feature>
<dbReference type="PANTHER" id="PTHR31576">
    <property type="entry name" value="TATA BOX-BINDING PROTEIN-ASSOCIATED FACTOR RNA POLYMERASE I SUBUNIT B"/>
    <property type="match status" value="1"/>
</dbReference>
<keyword evidence="5" id="KW-0862">Zinc</keyword>
<feature type="region of interest" description="Disordered" evidence="10">
    <location>
        <begin position="508"/>
        <end position="552"/>
    </location>
</feature>
<dbReference type="Pfam" id="PF20644">
    <property type="entry name" value="Rrn7_cyclin_N"/>
    <property type="match status" value="1"/>
</dbReference>
<dbReference type="OrthoDB" id="10069252at2759"/>
<keyword evidence="8" id="KW-0804">Transcription</keyword>
<evidence type="ECO:0000256" key="5">
    <source>
        <dbReference type="ARBA" id="ARBA00022833"/>
    </source>
</evidence>
<evidence type="ECO:0000256" key="7">
    <source>
        <dbReference type="ARBA" id="ARBA00023125"/>
    </source>
</evidence>
<evidence type="ECO:0000256" key="3">
    <source>
        <dbReference type="ARBA" id="ARBA00022723"/>
    </source>
</evidence>
<feature type="region of interest" description="Disordered" evidence="10">
    <location>
        <begin position="567"/>
        <end position="593"/>
    </location>
</feature>
<evidence type="ECO:0000256" key="8">
    <source>
        <dbReference type="ARBA" id="ARBA00023163"/>
    </source>
</evidence>
<sequence length="718" mass="81746">MDDGHELTCQFCNSVGEAEEFDGKYYCRNCGEQNLDVVDTATDVGAEAGSAGVYLLSHQRRVTAPINAVPISHFKSQSNLIDKLGLADKISQPNDPFKVKLERIDESQFDGTNPSIPADFGGSKVVSFEDYINEIRLRYVLGLQMMIELQCEALVREFKVTPLICGLVGPIWLRFVSKTGVFDDDWADQVIHDSEVQQEGEPEEDYKSRAKYKAEPRNMFGQRAVLIWFRSLKKRIPLVCTVVISYLACHIAREAILPSDMIEWTLEGKLPYFSAFVEIEKRIGLPSIACPISSSFMFRPQRAFSVQKLESSAASVAQLLGLELPPVNFYALAYRYLEKLSLPVEKILPFACRIYEWTMSPDLWLSLSKDYFRLPTHVCVVSILVVAIRILYNINGNGEWEKSLSHNSDSANDNDEKDTTFGIHDEHCFGNYSVGRQKPELDSTGLLQHLHAIYNEIEGTREYSKDLPTYLKYCRDVVFAGLEPSYGNHEEQNMMDNLWNFYQNEENSKPPELEKQHNNSFNQTGLRDEGSVRRTPKKQKSKRKCFDEPSPDEDICLESDFPGSLSNDDSFESLPDDEDSDSNEGDKGSGNSVVKEAIRELKLDMEENRFCYLPPNVKSKKFGYVHYIRKKDKGALIYVAHADYYILLRACARVAHDDIRILHIGVLSLERRLAWLEKRIHRCLHLKPPKISCQFCSTRATENGSDDVHVPELSNLTI</sequence>
<protein>
    <submittedName>
        <fullName evidence="14">TATA box-binding protein-associated factor RNA polymerase I subunit B</fullName>
    </submittedName>
</protein>
<feature type="compositionally biased region" description="Acidic residues" evidence="10">
    <location>
        <begin position="569"/>
        <end position="583"/>
    </location>
</feature>
<evidence type="ECO:0000256" key="10">
    <source>
        <dbReference type="SAM" id="MobiDB-lite"/>
    </source>
</evidence>
<dbReference type="Pfam" id="PF20645">
    <property type="entry name" value="Rrn7_cyclin_C"/>
    <property type="match status" value="1"/>
</dbReference>
<evidence type="ECO:0000256" key="2">
    <source>
        <dbReference type="ARBA" id="ARBA00006899"/>
    </source>
</evidence>
<dbReference type="InterPro" id="IPR048538">
    <property type="entry name" value="Rrn7_cyclin_C"/>
</dbReference>
<keyword evidence="13" id="KW-1185">Reference proteome</keyword>
<feature type="compositionally biased region" description="Basic and acidic residues" evidence="10">
    <location>
        <begin position="508"/>
        <end position="517"/>
    </location>
</feature>
<dbReference type="GO" id="GO:0001164">
    <property type="term" value="F:RNA polymerase I core promoter sequence-specific DNA binding"/>
    <property type="evidence" value="ECO:0007669"/>
    <property type="project" value="InterPro"/>
</dbReference>
<evidence type="ECO:0000256" key="6">
    <source>
        <dbReference type="ARBA" id="ARBA00023015"/>
    </source>
</evidence>
<evidence type="ECO:0000256" key="4">
    <source>
        <dbReference type="ARBA" id="ARBA00022771"/>
    </source>
</evidence>
<keyword evidence="9" id="KW-0539">Nucleus</keyword>
<dbReference type="GO" id="GO:0042790">
    <property type="term" value="P:nucleolar large rRNA transcription by RNA polymerase I"/>
    <property type="evidence" value="ECO:0007669"/>
    <property type="project" value="TreeGrafter"/>
</dbReference>
<evidence type="ECO:0000256" key="9">
    <source>
        <dbReference type="ARBA" id="ARBA00023242"/>
    </source>
</evidence>
<dbReference type="InterPro" id="IPR033599">
    <property type="entry name" value="TAF1B/Rrn7"/>
</dbReference>
<evidence type="ECO:0000313" key="14">
    <source>
        <dbReference type="RefSeq" id="XP_004507506.1"/>
    </source>
</evidence>
<organism evidence="13 14">
    <name type="scientific">Cicer arietinum</name>
    <name type="common">Chickpea</name>
    <name type="synonym">Garbanzo</name>
    <dbReference type="NCBI Taxonomy" id="3827"/>
    <lineage>
        <taxon>Eukaryota</taxon>
        <taxon>Viridiplantae</taxon>
        <taxon>Streptophyta</taxon>
        <taxon>Embryophyta</taxon>
        <taxon>Tracheophyta</taxon>
        <taxon>Spermatophyta</taxon>
        <taxon>Magnoliopsida</taxon>
        <taxon>eudicotyledons</taxon>
        <taxon>Gunneridae</taxon>
        <taxon>Pentapetalae</taxon>
        <taxon>rosids</taxon>
        <taxon>fabids</taxon>
        <taxon>Fabales</taxon>
        <taxon>Fabaceae</taxon>
        <taxon>Papilionoideae</taxon>
        <taxon>50 kb inversion clade</taxon>
        <taxon>NPAAA clade</taxon>
        <taxon>Hologalegina</taxon>
        <taxon>IRL clade</taxon>
        <taxon>Cicereae</taxon>
        <taxon>Cicer</taxon>
    </lineage>
</organism>
<dbReference type="GO" id="GO:0070860">
    <property type="term" value="C:RNA polymerase I core factor complex"/>
    <property type="evidence" value="ECO:0007669"/>
    <property type="project" value="InterPro"/>
</dbReference>
<feature type="domain" description="Rrn7/TAF1B C-terminal cyclin" evidence="12">
    <location>
        <begin position="307"/>
        <end position="411"/>
    </location>
</feature>
<dbReference type="GeneID" id="101496576"/>
<gene>
    <name evidence="14" type="primary">LOC101496576</name>
</gene>
<keyword evidence="4" id="KW-0863">Zinc-finger</keyword>
<dbReference type="AlphaFoldDB" id="A0A1S2YNI2"/>
<comment type="similarity">
    <text evidence="2">Belongs to the RRN7/TAF1B family.</text>
</comment>
<evidence type="ECO:0000313" key="13">
    <source>
        <dbReference type="Proteomes" id="UP000087171"/>
    </source>
</evidence>
<keyword evidence="6" id="KW-0805">Transcription regulation</keyword>
<accession>A0A1S2YNI2</accession>
<dbReference type="eggNOG" id="KOG1988">
    <property type="taxonomic scope" value="Eukaryota"/>
</dbReference>
<dbReference type="KEGG" id="cam:101496576"/>